<dbReference type="InterPro" id="IPR036097">
    <property type="entry name" value="HisK_dim/P_sf"/>
</dbReference>
<sequence>MGNQIEMIPDLEGFIDTFFATSSDGVLLIDAETTLPVRFNTQAHRQLGYAKEEFSTLPIWHYQAPQQVEITKLALQQLFAQKHHQFKTQHQSKTGEIIEVSVHAQLFQKMGKNFIFAIYHNHSEQILLNEKYFNTFEKANIGIAQVSLKGEFLEVNQRWCDTIGYSADELKKLRFQEITYPDDLERDEGFVRQILLGEIQNFSMEKRYFHKNGNIIWAKLTVSLNKNAEGVPDFFIAIIDDITEKKEYQLQLAFQAAQLKVENDKRKIIEEELKKAQTLAHLGNWSLDLETGKVYWSEELYKMYGFDPAFPPPLLNNSNTLFTPKSWDLLSSSIGHAIETGVGYEVELELVAKDGQSGWMWALGEAVRDLNGKIVGLRGTAQDISEHKKAELALYRAKEEAEAANRAKSNFLSMMSHELRTPMNGVLGMAQLLEASDITEEYKEYARIIISSGDSLIKILSDILDLSKIEAGNQEVILKPFSIRQVVESVHHLFLGSAANKGVELCYHFQPEIADVFIGDSNLLKRILINLFHNGIKFTQKGSVAIVVSPNKSEGDSQILRFSITDTGVGIPADKIDQIFDPFQQVDETITRKFGGTGLGLTIVKDLVDLLKGTISVQSTLGQGSCFMVEIPFAKTTSLLEERPMEWATDYRIAKTAEKLALLVEDDLINQNVIKKMLNRLNLTCDLAKDGFEAISMAHKTKYNLIFMDIIMPNINGLDATKEIRKMGGKNQETPIIALTALASNADRQKCLDAGMNDYLSKPINLDLFKKVVHNNLMRD</sequence>
<dbReference type="Gene3D" id="3.30.450.20">
    <property type="entry name" value="PAS domain"/>
    <property type="match status" value="3"/>
</dbReference>
<comment type="caution">
    <text evidence="16">The sequence shown here is derived from an EMBL/GenBank/DDBJ whole genome shotgun (WGS) entry which is preliminary data.</text>
</comment>
<dbReference type="FunFam" id="1.10.287.130:FF:000002">
    <property type="entry name" value="Two-component osmosensing histidine kinase"/>
    <property type="match status" value="1"/>
</dbReference>
<dbReference type="Pfam" id="PF02518">
    <property type="entry name" value="HATPase_c"/>
    <property type="match status" value="1"/>
</dbReference>
<keyword evidence="4" id="KW-0808">Transferase</keyword>
<feature type="domain" description="Histidine kinase" evidence="12">
    <location>
        <begin position="414"/>
        <end position="635"/>
    </location>
</feature>
<dbReference type="CDD" id="cd17546">
    <property type="entry name" value="REC_hyHK_CKI1_RcsC-like"/>
    <property type="match status" value="1"/>
</dbReference>
<feature type="domain" description="PAC" evidence="15">
    <location>
        <begin position="202"/>
        <end position="254"/>
    </location>
</feature>
<dbReference type="Pfam" id="PF00512">
    <property type="entry name" value="HisKA"/>
    <property type="match status" value="1"/>
</dbReference>
<dbReference type="SMART" id="SM00448">
    <property type="entry name" value="REC"/>
    <property type="match status" value="1"/>
</dbReference>
<dbReference type="SUPFAM" id="SSF47384">
    <property type="entry name" value="Homodimeric domain of signal transducing histidine kinase"/>
    <property type="match status" value="1"/>
</dbReference>
<dbReference type="GO" id="GO:0000155">
    <property type="term" value="F:phosphorelay sensor kinase activity"/>
    <property type="evidence" value="ECO:0007669"/>
    <property type="project" value="InterPro"/>
</dbReference>
<keyword evidence="3 11" id="KW-0597">Phosphoprotein</keyword>
<dbReference type="PROSITE" id="PS50109">
    <property type="entry name" value="HIS_KIN"/>
    <property type="match status" value="1"/>
</dbReference>
<evidence type="ECO:0000256" key="2">
    <source>
        <dbReference type="ARBA" id="ARBA00012438"/>
    </source>
</evidence>
<dbReference type="PRINTS" id="PR00344">
    <property type="entry name" value="BCTRLSENSOR"/>
</dbReference>
<dbReference type="CDD" id="cd16922">
    <property type="entry name" value="HATPase_EvgS-ArcB-TorS-like"/>
    <property type="match status" value="1"/>
</dbReference>
<dbReference type="InterPro" id="IPR001610">
    <property type="entry name" value="PAC"/>
</dbReference>
<evidence type="ECO:0000256" key="9">
    <source>
        <dbReference type="ARBA" id="ARBA00064003"/>
    </source>
</evidence>
<dbReference type="CDD" id="cd00082">
    <property type="entry name" value="HisKA"/>
    <property type="match status" value="1"/>
</dbReference>
<evidence type="ECO:0000256" key="5">
    <source>
        <dbReference type="ARBA" id="ARBA00022741"/>
    </source>
</evidence>
<keyword evidence="7" id="KW-0067">ATP-binding</keyword>
<dbReference type="InterPro" id="IPR003594">
    <property type="entry name" value="HATPase_dom"/>
</dbReference>
<comment type="subunit">
    <text evidence="9">At low DSF concentrations, interacts with RpfF.</text>
</comment>
<dbReference type="NCBIfam" id="TIGR00229">
    <property type="entry name" value="sensory_box"/>
    <property type="match status" value="3"/>
</dbReference>
<dbReference type="Pfam" id="PF13426">
    <property type="entry name" value="PAS_9"/>
    <property type="match status" value="2"/>
</dbReference>
<dbReference type="SUPFAM" id="SSF55785">
    <property type="entry name" value="PYP-like sensor domain (PAS domain)"/>
    <property type="match status" value="3"/>
</dbReference>
<evidence type="ECO:0000256" key="1">
    <source>
        <dbReference type="ARBA" id="ARBA00000085"/>
    </source>
</evidence>
<name>A0A1F6GBN3_9PROT</name>
<proteinExistence type="predicted"/>
<evidence type="ECO:0000256" key="4">
    <source>
        <dbReference type="ARBA" id="ARBA00022679"/>
    </source>
</evidence>
<feature type="domain" description="Response regulatory" evidence="13">
    <location>
        <begin position="660"/>
        <end position="777"/>
    </location>
</feature>
<dbReference type="SMART" id="SM00388">
    <property type="entry name" value="HisKA"/>
    <property type="match status" value="1"/>
</dbReference>
<evidence type="ECO:0000259" key="12">
    <source>
        <dbReference type="PROSITE" id="PS50109"/>
    </source>
</evidence>
<dbReference type="Proteomes" id="UP000178449">
    <property type="component" value="Unassembled WGS sequence"/>
</dbReference>
<evidence type="ECO:0000256" key="7">
    <source>
        <dbReference type="ARBA" id="ARBA00022840"/>
    </source>
</evidence>
<evidence type="ECO:0000259" key="15">
    <source>
        <dbReference type="PROSITE" id="PS50113"/>
    </source>
</evidence>
<dbReference type="Gene3D" id="3.40.50.2300">
    <property type="match status" value="1"/>
</dbReference>
<keyword evidence="5" id="KW-0547">Nucleotide-binding</keyword>
<dbReference type="InterPro" id="IPR011006">
    <property type="entry name" value="CheY-like_superfamily"/>
</dbReference>
<dbReference type="InterPro" id="IPR005467">
    <property type="entry name" value="His_kinase_dom"/>
</dbReference>
<evidence type="ECO:0000256" key="11">
    <source>
        <dbReference type="PROSITE-ProRule" id="PRU00169"/>
    </source>
</evidence>
<dbReference type="Gene3D" id="1.10.287.130">
    <property type="match status" value="1"/>
</dbReference>
<feature type="domain" description="PAS" evidence="14">
    <location>
        <begin position="128"/>
        <end position="198"/>
    </location>
</feature>
<dbReference type="InterPro" id="IPR036890">
    <property type="entry name" value="HATPase_C_sf"/>
</dbReference>
<dbReference type="PROSITE" id="PS50113">
    <property type="entry name" value="PAC"/>
    <property type="match status" value="2"/>
</dbReference>
<evidence type="ECO:0000256" key="8">
    <source>
        <dbReference type="ARBA" id="ARBA00023012"/>
    </source>
</evidence>
<dbReference type="SUPFAM" id="SSF52172">
    <property type="entry name" value="CheY-like"/>
    <property type="match status" value="1"/>
</dbReference>
<comment type="catalytic activity">
    <reaction evidence="1">
        <text>ATP + protein L-histidine = ADP + protein N-phospho-L-histidine.</text>
        <dbReference type="EC" id="2.7.13.3"/>
    </reaction>
</comment>
<dbReference type="Gene3D" id="3.30.565.10">
    <property type="entry name" value="Histidine kinase-like ATPase, C-terminal domain"/>
    <property type="match status" value="1"/>
</dbReference>
<evidence type="ECO:0000313" key="17">
    <source>
        <dbReference type="Proteomes" id="UP000178449"/>
    </source>
</evidence>
<dbReference type="PROSITE" id="PS50110">
    <property type="entry name" value="RESPONSE_REGULATORY"/>
    <property type="match status" value="1"/>
</dbReference>
<dbReference type="PROSITE" id="PS50112">
    <property type="entry name" value="PAS"/>
    <property type="match status" value="1"/>
</dbReference>
<dbReference type="STRING" id="1817772.A2527_06710"/>
<dbReference type="Gene3D" id="2.10.70.100">
    <property type="match status" value="1"/>
</dbReference>
<feature type="modified residue" description="4-aspartylphosphate" evidence="11">
    <location>
        <position position="709"/>
    </location>
</feature>
<dbReference type="InterPro" id="IPR000700">
    <property type="entry name" value="PAS-assoc_C"/>
</dbReference>
<gene>
    <name evidence="16" type="ORF">A2527_06710</name>
</gene>
<dbReference type="FunFam" id="3.30.565.10:FF:000010">
    <property type="entry name" value="Sensor histidine kinase RcsC"/>
    <property type="match status" value="1"/>
</dbReference>
<dbReference type="Pfam" id="PF08447">
    <property type="entry name" value="PAS_3"/>
    <property type="match status" value="1"/>
</dbReference>
<protein>
    <recommendedName>
        <fullName evidence="10">Sensory/regulatory protein RpfC</fullName>
        <ecNumber evidence="2">2.7.13.3</ecNumber>
    </recommendedName>
</protein>
<dbReference type="SMART" id="SM00387">
    <property type="entry name" value="HATPase_c"/>
    <property type="match status" value="1"/>
</dbReference>
<dbReference type="SMART" id="SM00086">
    <property type="entry name" value="PAC"/>
    <property type="match status" value="2"/>
</dbReference>
<evidence type="ECO:0000259" key="14">
    <source>
        <dbReference type="PROSITE" id="PS50112"/>
    </source>
</evidence>
<keyword evidence="8" id="KW-0902">Two-component regulatory system</keyword>
<dbReference type="AlphaFoldDB" id="A0A1F6GBN3"/>
<feature type="domain" description="PAC" evidence="15">
    <location>
        <begin position="344"/>
        <end position="396"/>
    </location>
</feature>
<evidence type="ECO:0000259" key="13">
    <source>
        <dbReference type="PROSITE" id="PS50110"/>
    </source>
</evidence>
<dbReference type="EC" id="2.7.13.3" evidence="2"/>
<evidence type="ECO:0000256" key="10">
    <source>
        <dbReference type="ARBA" id="ARBA00068150"/>
    </source>
</evidence>
<dbReference type="InterPro" id="IPR003661">
    <property type="entry name" value="HisK_dim/P_dom"/>
</dbReference>
<evidence type="ECO:0000256" key="6">
    <source>
        <dbReference type="ARBA" id="ARBA00022777"/>
    </source>
</evidence>
<dbReference type="PANTHER" id="PTHR45339:SF1">
    <property type="entry name" value="HYBRID SIGNAL TRANSDUCTION HISTIDINE KINASE J"/>
    <property type="match status" value="1"/>
</dbReference>
<accession>A0A1F6GBN3</accession>
<organism evidence="16 17">
    <name type="scientific">Candidatus Lambdaproteobacteria bacterium RIFOXYD2_FULL_50_16</name>
    <dbReference type="NCBI Taxonomy" id="1817772"/>
    <lineage>
        <taxon>Bacteria</taxon>
        <taxon>Pseudomonadati</taxon>
        <taxon>Pseudomonadota</taxon>
        <taxon>Candidatus Lambdaproteobacteria</taxon>
    </lineage>
</organism>
<dbReference type="InterPro" id="IPR000014">
    <property type="entry name" value="PAS"/>
</dbReference>
<dbReference type="SUPFAM" id="SSF55874">
    <property type="entry name" value="ATPase domain of HSP90 chaperone/DNA topoisomerase II/histidine kinase"/>
    <property type="match status" value="1"/>
</dbReference>
<dbReference type="InterPro" id="IPR013655">
    <property type="entry name" value="PAS_fold_3"/>
</dbReference>
<dbReference type="EMBL" id="MFNE01000021">
    <property type="protein sequence ID" value="OGG95516.1"/>
    <property type="molecule type" value="Genomic_DNA"/>
</dbReference>
<evidence type="ECO:0000256" key="3">
    <source>
        <dbReference type="ARBA" id="ARBA00022553"/>
    </source>
</evidence>
<dbReference type="InterPro" id="IPR001789">
    <property type="entry name" value="Sig_transdc_resp-reg_receiver"/>
</dbReference>
<reference evidence="16 17" key="1">
    <citation type="journal article" date="2016" name="Nat. Commun.">
        <title>Thousands of microbial genomes shed light on interconnected biogeochemical processes in an aquifer system.</title>
        <authorList>
            <person name="Anantharaman K."/>
            <person name="Brown C.T."/>
            <person name="Hug L.A."/>
            <person name="Sharon I."/>
            <person name="Castelle C.J."/>
            <person name="Probst A.J."/>
            <person name="Thomas B.C."/>
            <person name="Singh A."/>
            <person name="Wilkins M.J."/>
            <person name="Karaoz U."/>
            <person name="Brodie E.L."/>
            <person name="Williams K.H."/>
            <person name="Hubbard S.S."/>
            <person name="Banfield J.F."/>
        </authorList>
    </citation>
    <scope>NUCLEOTIDE SEQUENCE [LARGE SCALE GENOMIC DNA]</scope>
</reference>
<dbReference type="InterPro" id="IPR004358">
    <property type="entry name" value="Sig_transdc_His_kin-like_C"/>
</dbReference>
<dbReference type="CDD" id="cd00130">
    <property type="entry name" value="PAS"/>
    <property type="match status" value="3"/>
</dbReference>
<dbReference type="PANTHER" id="PTHR45339">
    <property type="entry name" value="HYBRID SIGNAL TRANSDUCTION HISTIDINE KINASE J"/>
    <property type="match status" value="1"/>
</dbReference>
<keyword evidence="6" id="KW-0418">Kinase</keyword>
<dbReference type="Pfam" id="PF00072">
    <property type="entry name" value="Response_reg"/>
    <property type="match status" value="1"/>
</dbReference>
<evidence type="ECO:0000313" key="16">
    <source>
        <dbReference type="EMBL" id="OGG95516.1"/>
    </source>
</evidence>
<dbReference type="SMART" id="SM00091">
    <property type="entry name" value="PAS"/>
    <property type="match status" value="2"/>
</dbReference>
<dbReference type="InterPro" id="IPR035965">
    <property type="entry name" value="PAS-like_dom_sf"/>
</dbReference>
<dbReference type="GO" id="GO:0005524">
    <property type="term" value="F:ATP binding"/>
    <property type="evidence" value="ECO:0007669"/>
    <property type="project" value="UniProtKB-KW"/>
</dbReference>